<name>L1IKE9_GUITC</name>
<dbReference type="PaxDb" id="55529-EKX36723"/>
<evidence type="ECO:0000313" key="2">
    <source>
        <dbReference type="EMBL" id="EKX36723.1"/>
    </source>
</evidence>
<evidence type="ECO:0000313" key="4">
    <source>
        <dbReference type="Proteomes" id="UP000011087"/>
    </source>
</evidence>
<protein>
    <submittedName>
        <fullName evidence="2 3">Uncharacterized protein</fullName>
    </submittedName>
</protein>
<reference evidence="2 4" key="1">
    <citation type="journal article" date="2012" name="Nature">
        <title>Algal genomes reveal evolutionary mosaicism and the fate of nucleomorphs.</title>
        <authorList>
            <consortium name="DOE Joint Genome Institute"/>
            <person name="Curtis B.A."/>
            <person name="Tanifuji G."/>
            <person name="Burki F."/>
            <person name="Gruber A."/>
            <person name="Irimia M."/>
            <person name="Maruyama S."/>
            <person name="Arias M.C."/>
            <person name="Ball S.G."/>
            <person name="Gile G.H."/>
            <person name="Hirakawa Y."/>
            <person name="Hopkins J.F."/>
            <person name="Kuo A."/>
            <person name="Rensing S.A."/>
            <person name="Schmutz J."/>
            <person name="Symeonidi A."/>
            <person name="Elias M."/>
            <person name="Eveleigh R.J."/>
            <person name="Herman E.K."/>
            <person name="Klute M.J."/>
            <person name="Nakayama T."/>
            <person name="Obornik M."/>
            <person name="Reyes-Prieto A."/>
            <person name="Armbrust E.V."/>
            <person name="Aves S.J."/>
            <person name="Beiko R.G."/>
            <person name="Coutinho P."/>
            <person name="Dacks J.B."/>
            <person name="Durnford D.G."/>
            <person name="Fast N.M."/>
            <person name="Green B.R."/>
            <person name="Grisdale C.J."/>
            <person name="Hempel F."/>
            <person name="Henrissat B."/>
            <person name="Hoppner M.P."/>
            <person name="Ishida K."/>
            <person name="Kim E."/>
            <person name="Koreny L."/>
            <person name="Kroth P.G."/>
            <person name="Liu Y."/>
            <person name="Malik S.B."/>
            <person name="Maier U.G."/>
            <person name="McRose D."/>
            <person name="Mock T."/>
            <person name="Neilson J.A."/>
            <person name="Onodera N.T."/>
            <person name="Poole A.M."/>
            <person name="Pritham E.J."/>
            <person name="Richards T.A."/>
            <person name="Rocap G."/>
            <person name="Roy S.W."/>
            <person name="Sarai C."/>
            <person name="Schaack S."/>
            <person name="Shirato S."/>
            <person name="Slamovits C.H."/>
            <person name="Spencer D.F."/>
            <person name="Suzuki S."/>
            <person name="Worden A.Z."/>
            <person name="Zauner S."/>
            <person name="Barry K."/>
            <person name="Bell C."/>
            <person name="Bharti A.K."/>
            <person name="Crow J.A."/>
            <person name="Grimwood J."/>
            <person name="Kramer R."/>
            <person name="Lindquist E."/>
            <person name="Lucas S."/>
            <person name="Salamov A."/>
            <person name="McFadden G.I."/>
            <person name="Lane C.E."/>
            <person name="Keeling P.J."/>
            <person name="Gray M.W."/>
            <person name="Grigoriev I.V."/>
            <person name="Archibald J.M."/>
        </authorList>
    </citation>
    <scope>NUCLEOTIDE SEQUENCE</scope>
    <source>
        <strain evidence="2 4">CCMP2712</strain>
    </source>
</reference>
<accession>L1IKE9</accession>
<evidence type="ECO:0000256" key="1">
    <source>
        <dbReference type="SAM" id="Coils"/>
    </source>
</evidence>
<dbReference type="EnsemblProtists" id="EKX36723">
    <property type="protein sequence ID" value="EKX36723"/>
    <property type="gene ID" value="GUITHDRAFT_117154"/>
</dbReference>
<evidence type="ECO:0000313" key="3">
    <source>
        <dbReference type="EnsemblProtists" id="EKX36723"/>
    </source>
</evidence>
<keyword evidence="4" id="KW-1185">Reference proteome</keyword>
<organism evidence="2">
    <name type="scientific">Guillardia theta (strain CCMP2712)</name>
    <name type="common">Cryptophyte</name>
    <dbReference type="NCBI Taxonomy" id="905079"/>
    <lineage>
        <taxon>Eukaryota</taxon>
        <taxon>Cryptophyceae</taxon>
        <taxon>Pyrenomonadales</taxon>
        <taxon>Geminigeraceae</taxon>
        <taxon>Guillardia</taxon>
    </lineage>
</organism>
<keyword evidence="1" id="KW-0175">Coiled coil</keyword>
<dbReference type="Gene3D" id="1.20.1270.60">
    <property type="entry name" value="Arfaptin homology (AH) domain/BAR domain"/>
    <property type="match status" value="1"/>
</dbReference>
<dbReference type="AlphaFoldDB" id="L1IKE9"/>
<dbReference type="RefSeq" id="XP_005823703.1">
    <property type="nucleotide sequence ID" value="XM_005823646.1"/>
</dbReference>
<proteinExistence type="predicted"/>
<sequence>MSKDSEVIVIVDSDDENICNEDHSNDSYDSGLSVPLIVFDPKEVLNDDIPLSSMRGKHGNGSKKFEINDTRLKYEGTAVVSITSLLSSSFLDINVDAELVQNGRIKDVVRMQTLRIPSDNVVRCKDRVLDFVLDVHDSLLTSSGICLVDRNRKRKLVSSDLILTPDDQLKKLQIVVDGTCEGGDYWFNPRAMSFVCSDQLKRLLDWIVESYSLVFKSIDNRKEIRYFKRGYDIDTAQFKLGERFFNRATTALALNRNPTTCSSPTLDAVLKRPKLLRKDALSMPTDDPELGGFYSMTAARQWGRSGRETGMTGIQHFEPLASIQQHVHETQLEQIRRKLLQEEDSVKRLQLQVQNAKIEAMQSAKETQQLRKALEQSQRDIEAVEKSLLSERAKSQQEIAKWKDKFMQTRGEFRDFRVNAAMENEKLVKYQVECEQTSRLERERSTILNNALIHLRLELQRFLMYDKACHYCLKASL</sequence>
<dbReference type="KEGG" id="gtt:GUITHDRAFT_117154"/>
<dbReference type="EMBL" id="JH993069">
    <property type="protein sequence ID" value="EKX36723.1"/>
    <property type="molecule type" value="Genomic_DNA"/>
</dbReference>
<dbReference type="HOGENOM" id="CLU_573004_0_0_1"/>
<dbReference type="Proteomes" id="UP000011087">
    <property type="component" value="Unassembled WGS sequence"/>
</dbReference>
<gene>
    <name evidence="2" type="ORF">GUITHDRAFT_117154</name>
</gene>
<reference evidence="3" key="3">
    <citation type="submission" date="2015-06" db="UniProtKB">
        <authorList>
            <consortium name="EnsemblProtists"/>
        </authorList>
    </citation>
    <scope>IDENTIFICATION</scope>
</reference>
<feature type="coiled-coil region" evidence="1">
    <location>
        <begin position="332"/>
        <end position="394"/>
    </location>
</feature>
<dbReference type="GeneID" id="17293458"/>
<reference evidence="4" key="2">
    <citation type="submission" date="2012-11" db="EMBL/GenBank/DDBJ databases">
        <authorList>
            <person name="Kuo A."/>
            <person name="Curtis B.A."/>
            <person name="Tanifuji G."/>
            <person name="Burki F."/>
            <person name="Gruber A."/>
            <person name="Irimia M."/>
            <person name="Maruyama S."/>
            <person name="Arias M.C."/>
            <person name="Ball S.G."/>
            <person name="Gile G.H."/>
            <person name="Hirakawa Y."/>
            <person name="Hopkins J.F."/>
            <person name="Rensing S.A."/>
            <person name="Schmutz J."/>
            <person name="Symeonidi A."/>
            <person name="Elias M."/>
            <person name="Eveleigh R.J."/>
            <person name="Herman E.K."/>
            <person name="Klute M.J."/>
            <person name="Nakayama T."/>
            <person name="Obornik M."/>
            <person name="Reyes-Prieto A."/>
            <person name="Armbrust E.V."/>
            <person name="Aves S.J."/>
            <person name="Beiko R.G."/>
            <person name="Coutinho P."/>
            <person name="Dacks J.B."/>
            <person name="Durnford D.G."/>
            <person name="Fast N.M."/>
            <person name="Green B.R."/>
            <person name="Grisdale C."/>
            <person name="Hempe F."/>
            <person name="Henrissat B."/>
            <person name="Hoppner M.P."/>
            <person name="Ishida K.-I."/>
            <person name="Kim E."/>
            <person name="Koreny L."/>
            <person name="Kroth P.G."/>
            <person name="Liu Y."/>
            <person name="Malik S.-B."/>
            <person name="Maier U.G."/>
            <person name="McRose D."/>
            <person name="Mock T."/>
            <person name="Neilson J.A."/>
            <person name="Onodera N.T."/>
            <person name="Poole A.M."/>
            <person name="Pritham E.J."/>
            <person name="Richards T.A."/>
            <person name="Rocap G."/>
            <person name="Roy S.W."/>
            <person name="Sarai C."/>
            <person name="Schaack S."/>
            <person name="Shirato S."/>
            <person name="Slamovits C.H."/>
            <person name="Spencer D.F."/>
            <person name="Suzuki S."/>
            <person name="Worden A.Z."/>
            <person name="Zauner S."/>
            <person name="Barry K."/>
            <person name="Bell C."/>
            <person name="Bharti A.K."/>
            <person name="Crow J.A."/>
            <person name="Grimwood J."/>
            <person name="Kramer R."/>
            <person name="Lindquist E."/>
            <person name="Lucas S."/>
            <person name="Salamov A."/>
            <person name="McFadden G.I."/>
            <person name="Lane C.E."/>
            <person name="Keeling P.J."/>
            <person name="Gray M.W."/>
            <person name="Grigoriev I.V."/>
            <person name="Archibald J.M."/>
        </authorList>
    </citation>
    <scope>NUCLEOTIDE SEQUENCE</scope>
    <source>
        <strain evidence="4">CCMP2712</strain>
    </source>
</reference>
<dbReference type="InterPro" id="IPR027267">
    <property type="entry name" value="AH/BAR_dom_sf"/>
</dbReference>